<name>A0A6A3GB14_9STRA</name>
<dbReference type="Proteomes" id="UP000435112">
    <property type="component" value="Unassembled WGS sequence"/>
</dbReference>
<organism evidence="1 2">
    <name type="scientific">Phytophthora rubi</name>
    <dbReference type="NCBI Taxonomy" id="129364"/>
    <lineage>
        <taxon>Eukaryota</taxon>
        <taxon>Sar</taxon>
        <taxon>Stramenopiles</taxon>
        <taxon>Oomycota</taxon>
        <taxon>Peronosporomycetes</taxon>
        <taxon>Peronosporales</taxon>
        <taxon>Peronosporaceae</taxon>
        <taxon>Phytophthora</taxon>
    </lineage>
</organism>
<reference evidence="1 2" key="1">
    <citation type="submission" date="2018-09" db="EMBL/GenBank/DDBJ databases">
        <title>Genomic investigation of the strawberry pathogen Phytophthora fragariae indicates pathogenicity is determined by transcriptional variation in three key races.</title>
        <authorList>
            <person name="Adams T.M."/>
            <person name="Armitage A.D."/>
            <person name="Sobczyk M.K."/>
            <person name="Bates H.J."/>
            <person name="Dunwell J.M."/>
            <person name="Nellist C.F."/>
            <person name="Harrison R.J."/>
        </authorList>
    </citation>
    <scope>NUCLEOTIDE SEQUENCE [LARGE SCALE GENOMIC DNA]</scope>
    <source>
        <strain evidence="1 2">SCRP324</strain>
    </source>
</reference>
<gene>
    <name evidence="1" type="ORF">PR002_g32219</name>
</gene>
<sequence>MSLDCPACVGARAEKAYVVVRPGRQCDSALSLDCPAGAGARAEKADVVVRPGCASVTVR</sequence>
<comment type="caution">
    <text evidence="1">The sequence shown here is derived from an EMBL/GenBank/DDBJ whole genome shotgun (WGS) entry which is preliminary data.</text>
</comment>
<dbReference type="AlphaFoldDB" id="A0A6A3GB14"/>
<protein>
    <submittedName>
        <fullName evidence="1">Uncharacterized protein</fullName>
    </submittedName>
</protein>
<evidence type="ECO:0000313" key="1">
    <source>
        <dbReference type="EMBL" id="KAE8953961.1"/>
    </source>
</evidence>
<proteinExistence type="predicted"/>
<evidence type="ECO:0000313" key="2">
    <source>
        <dbReference type="Proteomes" id="UP000435112"/>
    </source>
</evidence>
<dbReference type="EMBL" id="QXFU01010164">
    <property type="protein sequence ID" value="KAE8953961.1"/>
    <property type="molecule type" value="Genomic_DNA"/>
</dbReference>
<accession>A0A6A3GB14</accession>